<dbReference type="OrthoDB" id="100605at2"/>
<dbReference type="InterPro" id="IPR050344">
    <property type="entry name" value="Peptidase_M1_aminopeptidases"/>
</dbReference>
<comment type="similarity">
    <text evidence="3">Belongs to the peptidase M1 family.</text>
</comment>
<dbReference type="PRINTS" id="PR00756">
    <property type="entry name" value="ALADIPTASE"/>
</dbReference>
<dbReference type="GO" id="GO:0005615">
    <property type="term" value="C:extracellular space"/>
    <property type="evidence" value="ECO:0007669"/>
    <property type="project" value="TreeGrafter"/>
</dbReference>
<evidence type="ECO:0000256" key="12">
    <source>
        <dbReference type="SAM" id="SignalP"/>
    </source>
</evidence>
<dbReference type="GO" id="GO:0006508">
    <property type="term" value="P:proteolysis"/>
    <property type="evidence" value="ECO:0007669"/>
    <property type="project" value="UniProtKB-KW"/>
</dbReference>
<keyword evidence="12" id="KW-0732">Signal</keyword>
<feature type="chain" id="PRO_5005818642" description="Aminopeptidase N" evidence="12">
    <location>
        <begin position="18"/>
        <end position="693"/>
    </location>
</feature>
<comment type="caution">
    <text evidence="15">The sequence shown here is derived from an EMBL/GenBank/DDBJ whole genome shotgun (WGS) entry which is preliminary data.</text>
</comment>
<dbReference type="Pfam" id="PF01433">
    <property type="entry name" value="Peptidase_M1"/>
    <property type="match status" value="1"/>
</dbReference>
<keyword evidence="10" id="KW-0862">Zinc</keyword>
<dbReference type="PANTHER" id="PTHR11533:SF174">
    <property type="entry name" value="PUROMYCIN-SENSITIVE AMINOPEPTIDASE-RELATED"/>
    <property type="match status" value="1"/>
</dbReference>
<evidence type="ECO:0000256" key="2">
    <source>
        <dbReference type="ARBA" id="ARBA00001947"/>
    </source>
</evidence>
<dbReference type="PANTHER" id="PTHR11533">
    <property type="entry name" value="PROTEASE M1 ZINC METALLOPROTEASE"/>
    <property type="match status" value="1"/>
</dbReference>
<keyword evidence="11" id="KW-0482">Metalloprotease</keyword>
<dbReference type="Pfam" id="PF17900">
    <property type="entry name" value="Peptidase_M1_N"/>
    <property type="match status" value="1"/>
</dbReference>
<evidence type="ECO:0000256" key="1">
    <source>
        <dbReference type="ARBA" id="ARBA00000098"/>
    </source>
</evidence>
<evidence type="ECO:0000256" key="11">
    <source>
        <dbReference type="ARBA" id="ARBA00023049"/>
    </source>
</evidence>
<dbReference type="STRING" id="1202724.AM493_02675"/>
<dbReference type="EC" id="3.4.11.2" evidence="4"/>
<reference evidence="15 16" key="1">
    <citation type="submission" date="2015-08" db="EMBL/GenBank/DDBJ databases">
        <title>Whole genome sequence of Flavobacterium akiainvivens IK-1T, from decaying Wikstroemia oahuensis, an endemic Hawaiian shrub.</title>
        <authorList>
            <person name="Wan X."/>
            <person name="Hou S."/>
            <person name="Saito J."/>
            <person name="Donachie S."/>
        </authorList>
    </citation>
    <scope>NUCLEOTIDE SEQUENCE [LARGE SCALE GENOMIC DNA]</scope>
    <source>
        <strain evidence="15 16">IK-1</strain>
    </source>
</reference>
<evidence type="ECO:0000256" key="5">
    <source>
        <dbReference type="ARBA" id="ARBA00015611"/>
    </source>
</evidence>
<sequence length="693" mass="80275">MRVVFFFLLLTAGAATAQQYKQVDFKTLSAAIAFDVPAKKVLGTATYEFEVLEKTDTIYIDAQNMEFANVRLNGKKKTGWLATNKQLKLFKGFKKGKNTLTLSYTVQPKQALYFVKDGTDDQIWTQGQGKYTSHWLPSFDDVNEKLIFKLSVKYQHGYTVLANGKLKAKTGNNDGTQTWLYEMDKPMSSYLAMLSIGRFTEQQETSSSGTPMAFYIRKEDSLKMEPTYRYSRRIFDFLERETGYAYPWGVYRQVPALDFLYGGMENTTSTIFSQDYVVDSIGFNDRTYINVNAHELAHQWFGDLITAQSSTHHWLQEGFATYYALLAEQDLYGDDHFYYELYEMAERLQQASKRDTIAIMNEKASTLTFYQKGAWALHVLREGVGIDNFRKAVKSYLEKYAFKNVVTDEFLAEIKAVAPDYDTEGFKKRWLQSGTFEVQEALELLSKNKFMQQYLALGDLDNKAFAENKEQYLELMKSDVYFPVKEEILYQCSDVPYADKAEIIAIAMNSGDVKLRQSVARTVTKIPAEFEAQYWSLLDDKSYITQEIVLNVLYKNFPKRRTELLDKTKNLTGFNDMNLRILWLTLAYVTPGYNEAEKPEFYARLQEFATPKYESTVRTNAFANLLYIGKADPIVWENLVNATLHYKWQFVKYAKDKLRELLKKPGYREHFEGLLPQLKAPERAKLQQLLDEK</sequence>
<dbReference type="InterPro" id="IPR042097">
    <property type="entry name" value="Aminopeptidase_N-like_N_sf"/>
</dbReference>
<accession>A0A0M8MGF3</accession>
<evidence type="ECO:0000256" key="8">
    <source>
        <dbReference type="ARBA" id="ARBA00022723"/>
    </source>
</evidence>
<evidence type="ECO:0000259" key="13">
    <source>
        <dbReference type="Pfam" id="PF01433"/>
    </source>
</evidence>
<evidence type="ECO:0000256" key="10">
    <source>
        <dbReference type="ARBA" id="ARBA00022833"/>
    </source>
</evidence>
<feature type="domain" description="Aminopeptidase N-like N-terminal" evidence="14">
    <location>
        <begin position="35"/>
        <end position="191"/>
    </location>
</feature>
<dbReference type="SUPFAM" id="SSF55486">
    <property type="entry name" value="Metalloproteases ('zincins'), catalytic domain"/>
    <property type="match status" value="1"/>
</dbReference>
<dbReference type="PATRIC" id="fig|1202724.3.peg.548"/>
<comment type="catalytic activity">
    <reaction evidence="1">
        <text>Release of an N-terminal amino acid, Xaa-|-Yaa- from a peptide, amide or arylamide. Xaa is preferably Ala, but may be most amino acids including Pro (slow action). When a terminal hydrophobic residue is followed by a prolyl residue, the two may be released as an intact Xaa-Pro dipeptide.</text>
        <dbReference type="EC" id="3.4.11.2"/>
    </reaction>
</comment>
<keyword evidence="7" id="KW-0645">Protease</keyword>
<dbReference type="GO" id="GO:0043171">
    <property type="term" value="P:peptide catabolic process"/>
    <property type="evidence" value="ECO:0007669"/>
    <property type="project" value="TreeGrafter"/>
</dbReference>
<dbReference type="CDD" id="cd09603">
    <property type="entry name" value="M1_APN_like"/>
    <property type="match status" value="1"/>
</dbReference>
<evidence type="ECO:0000256" key="4">
    <source>
        <dbReference type="ARBA" id="ARBA00012564"/>
    </source>
</evidence>
<keyword evidence="16" id="KW-1185">Reference proteome</keyword>
<keyword evidence="8" id="KW-0479">Metal-binding</keyword>
<dbReference type="GO" id="GO:0070006">
    <property type="term" value="F:metalloaminopeptidase activity"/>
    <property type="evidence" value="ECO:0007669"/>
    <property type="project" value="TreeGrafter"/>
</dbReference>
<dbReference type="GO" id="GO:0008270">
    <property type="term" value="F:zinc ion binding"/>
    <property type="evidence" value="ECO:0007669"/>
    <property type="project" value="InterPro"/>
</dbReference>
<dbReference type="InterPro" id="IPR001930">
    <property type="entry name" value="Peptidase_M1"/>
</dbReference>
<proteinExistence type="inferred from homology"/>
<evidence type="ECO:0000259" key="14">
    <source>
        <dbReference type="Pfam" id="PF17900"/>
    </source>
</evidence>
<dbReference type="InterPro" id="IPR027268">
    <property type="entry name" value="Peptidase_M4/M1_CTD_sf"/>
</dbReference>
<dbReference type="AlphaFoldDB" id="A0A0M8MGF3"/>
<dbReference type="SUPFAM" id="SSF63737">
    <property type="entry name" value="Leukotriene A4 hydrolase N-terminal domain"/>
    <property type="match status" value="1"/>
</dbReference>
<dbReference type="Proteomes" id="UP000037755">
    <property type="component" value="Unassembled WGS sequence"/>
</dbReference>
<evidence type="ECO:0000313" key="16">
    <source>
        <dbReference type="Proteomes" id="UP000037755"/>
    </source>
</evidence>
<name>A0A0M8MGF3_9FLAO</name>
<dbReference type="EMBL" id="LIYD01000005">
    <property type="protein sequence ID" value="KOS05058.1"/>
    <property type="molecule type" value="Genomic_DNA"/>
</dbReference>
<keyword evidence="9" id="KW-0378">Hydrolase</keyword>
<dbReference type="GO" id="GO:0042277">
    <property type="term" value="F:peptide binding"/>
    <property type="evidence" value="ECO:0007669"/>
    <property type="project" value="TreeGrafter"/>
</dbReference>
<dbReference type="InterPro" id="IPR014782">
    <property type="entry name" value="Peptidase_M1_dom"/>
</dbReference>
<dbReference type="GO" id="GO:0016020">
    <property type="term" value="C:membrane"/>
    <property type="evidence" value="ECO:0007669"/>
    <property type="project" value="TreeGrafter"/>
</dbReference>
<protein>
    <recommendedName>
        <fullName evidence="5">Aminopeptidase N</fullName>
        <ecNumber evidence="4">3.4.11.2</ecNumber>
    </recommendedName>
</protein>
<dbReference type="Gene3D" id="2.60.40.1730">
    <property type="entry name" value="tricorn interacting facor f3 domain"/>
    <property type="match status" value="1"/>
</dbReference>
<dbReference type="RefSeq" id="WP_054406120.1">
    <property type="nucleotide sequence ID" value="NZ_FOYA01000006.1"/>
</dbReference>
<evidence type="ECO:0000256" key="7">
    <source>
        <dbReference type="ARBA" id="ARBA00022670"/>
    </source>
</evidence>
<dbReference type="Gene3D" id="1.10.390.10">
    <property type="entry name" value="Neutral Protease Domain 2"/>
    <property type="match status" value="1"/>
</dbReference>
<dbReference type="InterPro" id="IPR045357">
    <property type="entry name" value="Aminopeptidase_N-like_N"/>
</dbReference>
<comment type="cofactor">
    <cofactor evidence="2">
        <name>Zn(2+)</name>
        <dbReference type="ChEBI" id="CHEBI:29105"/>
    </cofactor>
</comment>
<gene>
    <name evidence="15" type="ORF">AM493_02675</name>
</gene>
<evidence type="ECO:0000256" key="3">
    <source>
        <dbReference type="ARBA" id="ARBA00010136"/>
    </source>
</evidence>
<feature type="domain" description="Peptidase M1 membrane alanine aminopeptidase" evidence="13">
    <location>
        <begin position="231"/>
        <end position="417"/>
    </location>
</feature>
<keyword evidence="6 15" id="KW-0031">Aminopeptidase</keyword>
<feature type="signal peptide" evidence="12">
    <location>
        <begin position="1"/>
        <end position="17"/>
    </location>
</feature>
<dbReference type="GO" id="GO:0005737">
    <property type="term" value="C:cytoplasm"/>
    <property type="evidence" value="ECO:0007669"/>
    <property type="project" value="TreeGrafter"/>
</dbReference>
<evidence type="ECO:0000313" key="15">
    <source>
        <dbReference type="EMBL" id="KOS05058.1"/>
    </source>
</evidence>
<dbReference type="GO" id="GO:0016285">
    <property type="term" value="F:alanyl aminopeptidase activity"/>
    <property type="evidence" value="ECO:0007669"/>
    <property type="project" value="UniProtKB-EC"/>
</dbReference>
<evidence type="ECO:0000256" key="6">
    <source>
        <dbReference type="ARBA" id="ARBA00022438"/>
    </source>
</evidence>
<evidence type="ECO:0000256" key="9">
    <source>
        <dbReference type="ARBA" id="ARBA00022801"/>
    </source>
</evidence>
<organism evidence="15 16">
    <name type="scientific">Flavobacterium akiainvivens</name>
    <dbReference type="NCBI Taxonomy" id="1202724"/>
    <lineage>
        <taxon>Bacteria</taxon>
        <taxon>Pseudomonadati</taxon>
        <taxon>Bacteroidota</taxon>
        <taxon>Flavobacteriia</taxon>
        <taxon>Flavobacteriales</taxon>
        <taxon>Flavobacteriaceae</taxon>
        <taxon>Flavobacterium</taxon>
    </lineage>
</organism>